<sequence>MYATATEVKQNFGKYLSLAQKESVLITKNGHVVAELSEPRRREGTATHALWGEL</sequence>
<accession>A0A7K0K334</accession>
<comment type="caution">
    <text evidence="2">The sequence shown here is derived from an EMBL/GenBank/DDBJ whole genome shotgun (WGS) entry which is preliminary data.</text>
</comment>
<dbReference type="EMBL" id="VUMY01000009">
    <property type="protein sequence ID" value="MST49829.1"/>
    <property type="molecule type" value="Genomic_DNA"/>
</dbReference>
<evidence type="ECO:0000256" key="1">
    <source>
        <dbReference type="ARBA" id="ARBA00009981"/>
    </source>
</evidence>
<dbReference type="RefSeq" id="WP_154544862.1">
    <property type="nucleotide sequence ID" value="NZ_JAQYQY010000038.1"/>
</dbReference>
<dbReference type="AlphaFoldDB" id="A0A7K0K334"/>
<gene>
    <name evidence="2" type="ORF">FYJ63_06220</name>
</gene>
<name>A0A7K0K334_9ACTO</name>
<evidence type="ECO:0000313" key="3">
    <source>
        <dbReference type="Proteomes" id="UP000442535"/>
    </source>
</evidence>
<reference evidence="2 3" key="1">
    <citation type="submission" date="2019-08" db="EMBL/GenBank/DDBJ databases">
        <title>In-depth cultivation of the pig gut microbiome towards novel bacterial diversity and tailored functional studies.</title>
        <authorList>
            <person name="Wylensek D."/>
            <person name="Hitch T.C.A."/>
            <person name="Clavel T."/>
        </authorList>
    </citation>
    <scope>NUCLEOTIDE SEQUENCE [LARGE SCALE GENOMIC DNA]</scope>
    <source>
        <strain evidence="2 3">RF-GAM-744-WT-7</strain>
    </source>
</reference>
<dbReference type="InterPro" id="IPR036165">
    <property type="entry name" value="YefM-like_sf"/>
</dbReference>
<protein>
    <submittedName>
        <fullName evidence="2">Type II toxin-antitoxin system Phd/YefM family antitoxin</fullName>
    </submittedName>
</protein>
<comment type="similarity">
    <text evidence="1">Belongs to the phD/YefM antitoxin family.</text>
</comment>
<dbReference type="SUPFAM" id="SSF143120">
    <property type="entry name" value="YefM-like"/>
    <property type="match status" value="1"/>
</dbReference>
<evidence type="ECO:0000313" key="2">
    <source>
        <dbReference type="EMBL" id="MST49829.1"/>
    </source>
</evidence>
<organism evidence="2 3">
    <name type="scientific">Mobiluncus porci</name>
    <dbReference type="NCBI Taxonomy" id="2652278"/>
    <lineage>
        <taxon>Bacteria</taxon>
        <taxon>Bacillati</taxon>
        <taxon>Actinomycetota</taxon>
        <taxon>Actinomycetes</taxon>
        <taxon>Actinomycetales</taxon>
        <taxon>Actinomycetaceae</taxon>
        <taxon>Mobiluncus</taxon>
    </lineage>
</organism>
<keyword evidence="3" id="KW-1185">Reference proteome</keyword>
<dbReference type="Proteomes" id="UP000442535">
    <property type="component" value="Unassembled WGS sequence"/>
</dbReference>
<proteinExistence type="inferred from homology"/>